<dbReference type="InterPro" id="IPR036864">
    <property type="entry name" value="Zn2-C6_fun-type_DNA-bd_sf"/>
</dbReference>
<protein>
    <submittedName>
        <fullName evidence="4">Transcriptional regulatory protein</fullName>
    </submittedName>
</protein>
<dbReference type="Gene3D" id="4.10.240.10">
    <property type="entry name" value="Zn(2)-C6 fungal-type DNA-binding domain"/>
    <property type="match status" value="1"/>
</dbReference>
<keyword evidence="1" id="KW-0539">Nucleus</keyword>
<dbReference type="SMART" id="SM00066">
    <property type="entry name" value="GAL4"/>
    <property type="match status" value="1"/>
</dbReference>
<dbReference type="PANTHER" id="PTHR38791:SF13">
    <property type="entry name" value="ZN(2)-C6 FUNGAL-TYPE DOMAIN-CONTAINING PROTEIN"/>
    <property type="match status" value="1"/>
</dbReference>
<dbReference type="InterPro" id="IPR001138">
    <property type="entry name" value="Zn2Cys6_DnaBD"/>
</dbReference>
<proteinExistence type="predicted"/>
<reference evidence="4" key="1">
    <citation type="journal article" date="2023" name="Mol. Phylogenet. Evol.">
        <title>Genome-scale phylogeny and comparative genomics of the fungal order Sordariales.</title>
        <authorList>
            <person name="Hensen N."/>
            <person name="Bonometti L."/>
            <person name="Westerberg I."/>
            <person name="Brannstrom I.O."/>
            <person name="Guillou S."/>
            <person name="Cros-Aarteil S."/>
            <person name="Calhoun S."/>
            <person name="Haridas S."/>
            <person name="Kuo A."/>
            <person name="Mondo S."/>
            <person name="Pangilinan J."/>
            <person name="Riley R."/>
            <person name="LaButti K."/>
            <person name="Andreopoulos B."/>
            <person name="Lipzen A."/>
            <person name="Chen C."/>
            <person name="Yan M."/>
            <person name="Daum C."/>
            <person name="Ng V."/>
            <person name="Clum A."/>
            <person name="Steindorff A."/>
            <person name="Ohm R.A."/>
            <person name="Martin F."/>
            <person name="Silar P."/>
            <person name="Natvig D.O."/>
            <person name="Lalanne C."/>
            <person name="Gautier V."/>
            <person name="Ament-Velasquez S.L."/>
            <person name="Kruys A."/>
            <person name="Hutchinson M.I."/>
            <person name="Powell A.J."/>
            <person name="Barry K."/>
            <person name="Miller A.N."/>
            <person name="Grigoriev I.V."/>
            <person name="Debuchy R."/>
            <person name="Gladieux P."/>
            <person name="Hiltunen Thoren M."/>
            <person name="Johannesson H."/>
        </authorList>
    </citation>
    <scope>NUCLEOTIDE SEQUENCE</scope>
    <source>
        <strain evidence="4">PSN324</strain>
    </source>
</reference>
<accession>A0AAV9H7X4</accession>
<feature type="region of interest" description="Disordered" evidence="2">
    <location>
        <begin position="553"/>
        <end position="573"/>
    </location>
</feature>
<feature type="domain" description="Zn(2)-C6 fungal-type" evidence="3">
    <location>
        <begin position="10"/>
        <end position="38"/>
    </location>
</feature>
<evidence type="ECO:0000259" key="3">
    <source>
        <dbReference type="PROSITE" id="PS50048"/>
    </source>
</evidence>
<dbReference type="PANTHER" id="PTHR38791">
    <property type="entry name" value="ZN(II)2CYS6 TRANSCRIPTION FACTOR (EUROFUNG)-RELATED-RELATED"/>
    <property type="match status" value="1"/>
</dbReference>
<evidence type="ECO:0000256" key="1">
    <source>
        <dbReference type="ARBA" id="ARBA00023242"/>
    </source>
</evidence>
<comment type="caution">
    <text evidence="4">The sequence shown here is derived from an EMBL/GenBank/DDBJ whole genome shotgun (WGS) entry which is preliminary data.</text>
</comment>
<reference evidence="4" key="2">
    <citation type="submission" date="2023-06" db="EMBL/GenBank/DDBJ databases">
        <authorList>
            <consortium name="Lawrence Berkeley National Laboratory"/>
            <person name="Mondo S.J."/>
            <person name="Hensen N."/>
            <person name="Bonometti L."/>
            <person name="Westerberg I."/>
            <person name="Brannstrom I.O."/>
            <person name="Guillou S."/>
            <person name="Cros-Aarteil S."/>
            <person name="Calhoun S."/>
            <person name="Haridas S."/>
            <person name="Kuo A."/>
            <person name="Pangilinan J."/>
            <person name="Riley R."/>
            <person name="Labutti K."/>
            <person name="Andreopoulos B."/>
            <person name="Lipzen A."/>
            <person name="Chen C."/>
            <person name="Yanf M."/>
            <person name="Daum C."/>
            <person name="Ng V."/>
            <person name="Clum A."/>
            <person name="Steindorff A."/>
            <person name="Ohm R."/>
            <person name="Martin F."/>
            <person name="Silar P."/>
            <person name="Natvig D."/>
            <person name="Lalanne C."/>
            <person name="Gautier V."/>
            <person name="Ament-Velasquez S.L."/>
            <person name="Kruys A."/>
            <person name="Hutchinson M.I."/>
            <person name="Powell A.J."/>
            <person name="Barry K."/>
            <person name="Miller A.N."/>
            <person name="Grigoriev I.V."/>
            <person name="Debuchy R."/>
            <person name="Gladieux P."/>
            <person name="Thoren M.H."/>
            <person name="Johannesson H."/>
        </authorList>
    </citation>
    <scope>NUCLEOTIDE SEQUENCE</scope>
    <source>
        <strain evidence="4">PSN324</strain>
    </source>
</reference>
<feature type="compositionally biased region" description="Polar residues" evidence="2">
    <location>
        <begin position="560"/>
        <end position="573"/>
    </location>
</feature>
<dbReference type="PROSITE" id="PS50048">
    <property type="entry name" value="ZN2_CY6_FUNGAL_2"/>
    <property type="match status" value="1"/>
</dbReference>
<evidence type="ECO:0000256" key="2">
    <source>
        <dbReference type="SAM" id="MobiDB-lite"/>
    </source>
</evidence>
<sequence length="573" mass="64249">MVYGGKPSRGCGTCRARRIKCDEGKPTCQRCAKSKRECRGYRHEFDVVHRDQTNSTLRRVARQETPNSNHHYHSHQQPRQQRHQRYHHDCQSWQQQTSASQPTPENALTVPLAQRASCYFASNFILVPLSATPHGFLDYLVPLVKSEPHGSSLLHAFNACAFALLSNRTKADTINLSQLSLKEHTLALAQTHKALSDPATAAADATLATVLLLSLYETITARKESRMLAWRSHIDGAVNIVKTRGREMCKTKTGALLFGAVRHQIISRTLSSGIPIPFGSDWWMSAGYSSTILGTAQRFALKCGELKNSTDHILTTSHRSPEAIERVRKEAEEIRVLDHEIDNWLGSVPDEHRYRTVCCVWEDDPEVFPGRVDVYPDLVTASAWNLARVTRLLLAAIYMRLTAWVCTPTMDYRDAPEYAVSRLICQRTISDILASVPYHLGWHLNRRGLGVAASDVSGFACGSGETRLKALPGFFLIWSLTCVKNHDIASPEQRAWVKERLTVISEQIGLKYAKVVNDVELRFPSMMIHRNGMSQFIDPFYRSVAPEAPLRPEVVETPITPKSMTSDKGSPSP</sequence>
<dbReference type="PROSITE" id="PS00463">
    <property type="entry name" value="ZN2_CY6_FUNGAL_1"/>
    <property type="match status" value="1"/>
</dbReference>
<gene>
    <name evidence="4" type="ORF">QBC42DRAFT_280892</name>
</gene>
<name>A0AAV9H7X4_9PEZI</name>
<dbReference type="InterPro" id="IPR053175">
    <property type="entry name" value="DHMBA_Reg_Transcription_Factor"/>
</dbReference>
<dbReference type="Pfam" id="PF00172">
    <property type="entry name" value="Zn_clus"/>
    <property type="match status" value="1"/>
</dbReference>
<dbReference type="AlphaFoldDB" id="A0AAV9H7X4"/>
<dbReference type="EMBL" id="MU865187">
    <property type="protein sequence ID" value="KAK4456612.1"/>
    <property type="molecule type" value="Genomic_DNA"/>
</dbReference>
<dbReference type="CDD" id="cd00067">
    <property type="entry name" value="GAL4"/>
    <property type="match status" value="1"/>
</dbReference>
<feature type="compositionally biased region" description="Polar residues" evidence="2">
    <location>
        <begin position="91"/>
        <end position="105"/>
    </location>
</feature>
<dbReference type="Proteomes" id="UP001321749">
    <property type="component" value="Unassembled WGS sequence"/>
</dbReference>
<feature type="compositionally biased region" description="Basic residues" evidence="2">
    <location>
        <begin position="70"/>
        <end position="86"/>
    </location>
</feature>
<organism evidence="4 5">
    <name type="scientific">Cladorrhinum samala</name>
    <dbReference type="NCBI Taxonomy" id="585594"/>
    <lineage>
        <taxon>Eukaryota</taxon>
        <taxon>Fungi</taxon>
        <taxon>Dikarya</taxon>
        <taxon>Ascomycota</taxon>
        <taxon>Pezizomycotina</taxon>
        <taxon>Sordariomycetes</taxon>
        <taxon>Sordariomycetidae</taxon>
        <taxon>Sordariales</taxon>
        <taxon>Podosporaceae</taxon>
        <taxon>Cladorrhinum</taxon>
    </lineage>
</organism>
<dbReference type="GO" id="GO:0008270">
    <property type="term" value="F:zinc ion binding"/>
    <property type="evidence" value="ECO:0007669"/>
    <property type="project" value="InterPro"/>
</dbReference>
<dbReference type="SUPFAM" id="SSF57701">
    <property type="entry name" value="Zn2/Cys6 DNA-binding domain"/>
    <property type="match status" value="1"/>
</dbReference>
<keyword evidence="5" id="KW-1185">Reference proteome</keyword>
<evidence type="ECO:0000313" key="4">
    <source>
        <dbReference type="EMBL" id="KAK4456612.1"/>
    </source>
</evidence>
<feature type="region of interest" description="Disordered" evidence="2">
    <location>
        <begin position="63"/>
        <end position="105"/>
    </location>
</feature>
<evidence type="ECO:0000313" key="5">
    <source>
        <dbReference type="Proteomes" id="UP001321749"/>
    </source>
</evidence>
<dbReference type="GO" id="GO:0000981">
    <property type="term" value="F:DNA-binding transcription factor activity, RNA polymerase II-specific"/>
    <property type="evidence" value="ECO:0007669"/>
    <property type="project" value="InterPro"/>
</dbReference>